<feature type="domain" description="MYND-type" evidence="5">
    <location>
        <begin position="280"/>
        <end position="325"/>
    </location>
</feature>
<evidence type="ECO:0000256" key="3">
    <source>
        <dbReference type="ARBA" id="ARBA00022833"/>
    </source>
</evidence>
<dbReference type="InterPro" id="IPR002893">
    <property type="entry name" value="Znf_MYND"/>
</dbReference>
<evidence type="ECO:0000259" key="5">
    <source>
        <dbReference type="PROSITE" id="PS50865"/>
    </source>
</evidence>
<dbReference type="Pfam" id="PF01753">
    <property type="entry name" value="zf-MYND"/>
    <property type="match status" value="1"/>
</dbReference>
<name>A0A9P5TI36_GYMJU</name>
<keyword evidence="1" id="KW-0479">Metal-binding</keyword>
<dbReference type="OrthoDB" id="432970at2759"/>
<dbReference type="Gene3D" id="6.10.140.2220">
    <property type="match status" value="1"/>
</dbReference>
<dbReference type="AlphaFoldDB" id="A0A9P5TI36"/>
<protein>
    <recommendedName>
        <fullName evidence="5">MYND-type domain-containing protein</fullName>
    </recommendedName>
</protein>
<dbReference type="GO" id="GO:0008270">
    <property type="term" value="F:zinc ion binding"/>
    <property type="evidence" value="ECO:0007669"/>
    <property type="project" value="UniProtKB-KW"/>
</dbReference>
<evidence type="ECO:0000256" key="2">
    <source>
        <dbReference type="ARBA" id="ARBA00022771"/>
    </source>
</evidence>
<dbReference type="Proteomes" id="UP000724874">
    <property type="component" value="Unassembled WGS sequence"/>
</dbReference>
<dbReference type="SUPFAM" id="SSF144232">
    <property type="entry name" value="HIT/MYND zinc finger-like"/>
    <property type="match status" value="1"/>
</dbReference>
<dbReference type="EMBL" id="JADNYJ010000114">
    <property type="protein sequence ID" value="KAF8883637.1"/>
    <property type="molecule type" value="Genomic_DNA"/>
</dbReference>
<sequence length="330" mass="38411">MFQIQQTWPNEGGSDVERWFRKVTQGTDAIRSWGNNKRQYSRLISWKKGKEFAAENLFFRTIDTSRLLPMSLADFRFQWYTHQGIWNHLDKKKVDGEFGPRKQWQYIALSGLMWYLLVMRNMHDYGCGDIAMVVTEWTSEEMDMALDYWAELSQDKWTPDEKREKFFEMDRKLHNSNPCFYQNDLLVRSLLSDPAVGYVPRLIVFMSTNAEHKARALFTDPSFHPPEALIATFPTGCGNIDCEDNDCGMFDFSKCRSLKKGSSMVRKDKFPPPGNVKCNMWVCNVEEQAGFTGPSKFQKCQKCKEALYCCKDHQAGDWASHKRVCEVPPC</sequence>
<evidence type="ECO:0000256" key="1">
    <source>
        <dbReference type="ARBA" id="ARBA00022723"/>
    </source>
</evidence>
<evidence type="ECO:0000313" key="6">
    <source>
        <dbReference type="EMBL" id="KAF8883637.1"/>
    </source>
</evidence>
<evidence type="ECO:0000256" key="4">
    <source>
        <dbReference type="PROSITE-ProRule" id="PRU00134"/>
    </source>
</evidence>
<keyword evidence="3" id="KW-0862">Zinc</keyword>
<organism evidence="6 7">
    <name type="scientific">Gymnopilus junonius</name>
    <name type="common">Spectacular rustgill mushroom</name>
    <name type="synonym">Gymnopilus spectabilis subsp. junonius</name>
    <dbReference type="NCBI Taxonomy" id="109634"/>
    <lineage>
        <taxon>Eukaryota</taxon>
        <taxon>Fungi</taxon>
        <taxon>Dikarya</taxon>
        <taxon>Basidiomycota</taxon>
        <taxon>Agaricomycotina</taxon>
        <taxon>Agaricomycetes</taxon>
        <taxon>Agaricomycetidae</taxon>
        <taxon>Agaricales</taxon>
        <taxon>Agaricineae</taxon>
        <taxon>Hymenogastraceae</taxon>
        <taxon>Gymnopilus</taxon>
    </lineage>
</organism>
<evidence type="ECO:0000313" key="7">
    <source>
        <dbReference type="Proteomes" id="UP000724874"/>
    </source>
</evidence>
<keyword evidence="7" id="KW-1185">Reference proteome</keyword>
<proteinExistence type="predicted"/>
<dbReference type="PROSITE" id="PS50865">
    <property type="entry name" value="ZF_MYND_2"/>
    <property type="match status" value="1"/>
</dbReference>
<accession>A0A9P5TI36</accession>
<keyword evidence="2 4" id="KW-0863">Zinc-finger</keyword>
<reference evidence="6" key="1">
    <citation type="submission" date="2020-11" db="EMBL/GenBank/DDBJ databases">
        <authorList>
            <consortium name="DOE Joint Genome Institute"/>
            <person name="Ahrendt S."/>
            <person name="Riley R."/>
            <person name="Andreopoulos W."/>
            <person name="LaButti K."/>
            <person name="Pangilinan J."/>
            <person name="Ruiz-duenas F.J."/>
            <person name="Barrasa J.M."/>
            <person name="Sanchez-Garcia M."/>
            <person name="Camarero S."/>
            <person name="Miyauchi S."/>
            <person name="Serrano A."/>
            <person name="Linde D."/>
            <person name="Babiker R."/>
            <person name="Drula E."/>
            <person name="Ayuso-Fernandez I."/>
            <person name="Pacheco R."/>
            <person name="Padilla G."/>
            <person name="Ferreira P."/>
            <person name="Barriuso J."/>
            <person name="Kellner H."/>
            <person name="Castanera R."/>
            <person name="Alfaro M."/>
            <person name="Ramirez L."/>
            <person name="Pisabarro A.G."/>
            <person name="Kuo A."/>
            <person name="Tritt A."/>
            <person name="Lipzen A."/>
            <person name="He G."/>
            <person name="Yan M."/>
            <person name="Ng V."/>
            <person name="Cullen D."/>
            <person name="Martin F."/>
            <person name="Rosso M.-N."/>
            <person name="Henrissat B."/>
            <person name="Hibbett D."/>
            <person name="Martinez A.T."/>
            <person name="Grigoriev I.V."/>
        </authorList>
    </citation>
    <scope>NUCLEOTIDE SEQUENCE</scope>
    <source>
        <strain evidence="6">AH 44721</strain>
    </source>
</reference>
<gene>
    <name evidence="6" type="ORF">CPB84DRAFT_1686278</name>
</gene>
<comment type="caution">
    <text evidence="6">The sequence shown here is derived from an EMBL/GenBank/DDBJ whole genome shotgun (WGS) entry which is preliminary data.</text>
</comment>